<feature type="compositionally biased region" description="Basic and acidic residues" evidence="1">
    <location>
        <begin position="16"/>
        <end position="40"/>
    </location>
</feature>
<evidence type="ECO:0000313" key="4">
    <source>
        <dbReference type="Proteomes" id="UP000275408"/>
    </source>
</evidence>
<comment type="caution">
    <text evidence="3">The sequence shown here is derived from an EMBL/GenBank/DDBJ whole genome shotgun (WGS) entry which is preliminary data.</text>
</comment>
<dbReference type="OrthoDB" id="10618900at2759"/>
<reference evidence="3 4" key="1">
    <citation type="journal article" date="2018" name="Sci. Rep.">
        <title>Comparative analysis of the Pocillopora damicornis genome highlights role of immune system in coral evolution.</title>
        <authorList>
            <person name="Cunning R."/>
            <person name="Bay R.A."/>
            <person name="Gillette P."/>
            <person name="Baker A.C."/>
            <person name="Traylor-Knowles N."/>
        </authorList>
    </citation>
    <scope>NUCLEOTIDE SEQUENCE [LARGE SCALE GENOMIC DNA]</scope>
    <source>
        <strain evidence="3">RSMAS</strain>
        <tissue evidence="3">Whole animal</tissue>
    </source>
</reference>
<feature type="region of interest" description="Disordered" evidence="1">
    <location>
        <begin position="122"/>
        <end position="146"/>
    </location>
</feature>
<evidence type="ECO:0000256" key="1">
    <source>
        <dbReference type="SAM" id="MobiDB-lite"/>
    </source>
</evidence>
<keyword evidence="2" id="KW-0812">Transmembrane</keyword>
<sequence>MKAAKGPHWKILQDPPKLHAGEKGKHVKTKSEKSHSKTGDETEASSAAVVGGVLAGVLAIPFIVTVIALIWNKCQKRSNLVRPADSEAQLAEVTRTTSLDGDLSDGEINYKTKLVMVKPYQDSEPKTTPFQNDQPSDPTTPNKSKDYPVTGFSHLFNNSVDWTFPITNDPCSSTSSNASLNCLSASQAGSEKGTLFLFEEHNGTRATCQETRPNVMTDKASSLTIQAKGDECQSKDSGTSQASLKEFLNESKILLDERDVRFSEDSYNMPMIPWNKVVVNVLEDENIKSSLSFSPNVQLPSYQKHSEEAGFNSLNVTEAESSKEYSDLPVVPREEVVINIGDGNCMISPSTLHQNSSVHPHGYGIGPGKLHMTDLKDTASVKSSGESPCKTLQSPCKEVKIGLRGPAESQVKSQHSIPVNWCPEKHLYMNESAMISLTAEDEVH</sequence>
<keyword evidence="4" id="KW-1185">Reference proteome</keyword>
<dbReference type="EMBL" id="RCHS01000141">
    <property type="protein sequence ID" value="RMX60599.1"/>
    <property type="molecule type" value="Genomic_DNA"/>
</dbReference>
<gene>
    <name evidence="3" type="ORF">pdam_00001458</name>
</gene>
<dbReference type="AlphaFoldDB" id="A0A3M6V432"/>
<dbReference type="Proteomes" id="UP000275408">
    <property type="component" value="Unassembled WGS sequence"/>
</dbReference>
<feature type="transmembrane region" description="Helical" evidence="2">
    <location>
        <begin position="47"/>
        <end position="71"/>
    </location>
</feature>
<evidence type="ECO:0000313" key="3">
    <source>
        <dbReference type="EMBL" id="RMX60599.1"/>
    </source>
</evidence>
<accession>A0A3M6V432</accession>
<keyword evidence="2" id="KW-1133">Transmembrane helix</keyword>
<name>A0A3M6V432_POCDA</name>
<feature type="compositionally biased region" description="Polar residues" evidence="1">
    <location>
        <begin position="126"/>
        <end position="142"/>
    </location>
</feature>
<organism evidence="3 4">
    <name type="scientific">Pocillopora damicornis</name>
    <name type="common">Cauliflower coral</name>
    <name type="synonym">Millepora damicornis</name>
    <dbReference type="NCBI Taxonomy" id="46731"/>
    <lineage>
        <taxon>Eukaryota</taxon>
        <taxon>Metazoa</taxon>
        <taxon>Cnidaria</taxon>
        <taxon>Anthozoa</taxon>
        <taxon>Hexacorallia</taxon>
        <taxon>Scleractinia</taxon>
        <taxon>Astrocoeniina</taxon>
        <taxon>Pocilloporidae</taxon>
        <taxon>Pocillopora</taxon>
    </lineage>
</organism>
<feature type="region of interest" description="Disordered" evidence="1">
    <location>
        <begin position="1"/>
        <end position="46"/>
    </location>
</feature>
<protein>
    <submittedName>
        <fullName evidence="3">Uncharacterized protein</fullName>
    </submittedName>
</protein>
<proteinExistence type="predicted"/>
<evidence type="ECO:0000256" key="2">
    <source>
        <dbReference type="SAM" id="Phobius"/>
    </source>
</evidence>
<keyword evidence="2" id="KW-0472">Membrane</keyword>